<sequence length="307" mass="32844">MSGNRPAIAIFDGSCLADQFAIRKPRLTSARSPLPMPSSCFPRFAVAALLLGASGLPAMAIQLSPHRATYTVSLDASKSGTRINGAEGRIVYEMRGSACAGYSVQLRQDTDLATDGGRVNSAVSTATWEDGEGKSYRFRVTNRLNGETSEEADGVAERKEGELSVTATKPEARTVVLGKNVLLPTQHVLRLIGSAESGESVLEAPVFDGSPDAKKVYDTLAVIGRETRDAKGLEEAATSGDLAGRPRFPVTISYYERGGTSETPDYVISFDMFDNGVSRKLKLDYGEFALNGTLISYEALPKEDCAK</sequence>
<accession>A0ABU0DCR2</accession>
<dbReference type="Pfam" id="PF08904">
    <property type="entry name" value="EipB_like"/>
    <property type="match status" value="1"/>
</dbReference>
<organism evidence="1 2">
    <name type="scientific">Ancylobacter vacuolatus</name>
    <dbReference type="NCBI Taxonomy" id="223389"/>
    <lineage>
        <taxon>Bacteria</taxon>
        <taxon>Pseudomonadati</taxon>
        <taxon>Pseudomonadota</taxon>
        <taxon>Alphaproteobacteria</taxon>
        <taxon>Hyphomicrobiales</taxon>
        <taxon>Xanthobacteraceae</taxon>
        <taxon>Ancylobacter</taxon>
    </lineage>
</organism>
<keyword evidence="2" id="KW-1185">Reference proteome</keyword>
<evidence type="ECO:0000313" key="2">
    <source>
        <dbReference type="Proteomes" id="UP001238467"/>
    </source>
</evidence>
<reference evidence="1 2" key="1">
    <citation type="submission" date="2023-07" db="EMBL/GenBank/DDBJ databases">
        <title>Genomic Encyclopedia of Type Strains, Phase IV (KMG-IV): sequencing the most valuable type-strain genomes for metagenomic binning, comparative biology and taxonomic classification.</title>
        <authorList>
            <person name="Goeker M."/>
        </authorList>
    </citation>
    <scope>NUCLEOTIDE SEQUENCE [LARGE SCALE GENOMIC DNA]</scope>
    <source>
        <strain evidence="1 2">DSM 1277</strain>
    </source>
</reference>
<name>A0ABU0DCR2_9HYPH</name>
<dbReference type="InterPro" id="IPR015000">
    <property type="entry name" value="EipB-like"/>
</dbReference>
<protein>
    <recommendedName>
        <fullName evidence="3">DUF1849 family protein</fullName>
    </recommendedName>
</protein>
<evidence type="ECO:0000313" key="1">
    <source>
        <dbReference type="EMBL" id="MDQ0346204.1"/>
    </source>
</evidence>
<dbReference type="Proteomes" id="UP001238467">
    <property type="component" value="Unassembled WGS sequence"/>
</dbReference>
<evidence type="ECO:0008006" key="3">
    <source>
        <dbReference type="Google" id="ProtNLM"/>
    </source>
</evidence>
<dbReference type="EMBL" id="JAUSUH010000001">
    <property type="protein sequence ID" value="MDQ0346204.1"/>
    <property type="molecule type" value="Genomic_DNA"/>
</dbReference>
<proteinExistence type="predicted"/>
<comment type="caution">
    <text evidence="1">The sequence shown here is derived from an EMBL/GenBank/DDBJ whole genome shotgun (WGS) entry which is preliminary data.</text>
</comment>
<dbReference type="RefSeq" id="WP_307057397.1">
    <property type="nucleotide sequence ID" value="NZ_JAUSUH010000001.1"/>
</dbReference>
<gene>
    <name evidence="1" type="ORF">J2S76_000605</name>
</gene>